<evidence type="ECO:0000256" key="1">
    <source>
        <dbReference type="SAM" id="MobiDB-lite"/>
    </source>
</evidence>
<dbReference type="CTD" id="34925"/>
<dbReference type="RefSeq" id="XP_015512165.1">
    <property type="nucleotide sequence ID" value="XM_015656679.1"/>
</dbReference>
<proteinExistence type="predicted"/>
<dbReference type="OrthoDB" id="5824032at2759"/>
<dbReference type="PANTHER" id="PTHR21106">
    <property type="entry name" value="NADH DEHYDROGENASE [UBIQUINONE] 1 BETA SUBCOMPLEX SUBUNIT 6"/>
    <property type="match status" value="1"/>
</dbReference>
<dbReference type="RefSeq" id="XP_015512166.1">
    <property type="nucleotide sequence ID" value="XM_015656680.1"/>
</dbReference>
<dbReference type="AlphaFoldDB" id="A0A6J0BCX6"/>
<evidence type="ECO:0000313" key="3">
    <source>
        <dbReference type="Proteomes" id="UP000829291"/>
    </source>
</evidence>
<sequence>MASSDTGGVKPFGIARRMARENERLIGMTDEERAWRNQYLKDQILHHDEPVIDDAQAFRQNLNPIRRFYRAPLDKFEDMLVKPLGSKWALIVRFMTGKFFIGVGLTYATYYYFKYNQNTWMRKGGWRVIHSRKPVLPGDPGYPQVSDRTKPSDYASRGFKDSPI</sequence>
<feature type="region of interest" description="Disordered" evidence="1">
    <location>
        <begin position="137"/>
        <end position="164"/>
    </location>
</feature>
<evidence type="ECO:0000313" key="6">
    <source>
        <dbReference type="RefSeq" id="XP_046594169.1"/>
    </source>
</evidence>
<protein>
    <submittedName>
        <fullName evidence="4 5">Uncharacterized protein LOC107218711</fullName>
    </submittedName>
</protein>
<dbReference type="RefSeq" id="XP_046594169.1">
    <property type="nucleotide sequence ID" value="XM_046738213.1"/>
</dbReference>
<accession>A0A6J0BCX6</accession>
<reference evidence="4 5" key="1">
    <citation type="submission" date="2025-04" db="UniProtKB">
        <authorList>
            <consortium name="RefSeq"/>
        </authorList>
    </citation>
    <scope>IDENTIFICATION</scope>
    <source>
        <tissue evidence="6">Thorax and Abdomen</tissue>
        <tissue evidence="4 5">Whole body</tissue>
    </source>
</reference>
<dbReference type="InterPro" id="IPR019174">
    <property type="entry name" value="NADH_DH_b-subcmplx_su6"/>
</dbReference>
<name>A0A6J0BCX6_NEOLC</name>
<organism evidence="3 5">
    <name type="scientific">Neodiprion lecontei</name>
    <name type="common">Redheaded pine sawfly</name>
    <dbReference type="NCBI Taxonomy" id="441921"/>
    <lineage>
        <taxon>Eukaryota</taxon>
        <taxon>Metazoa</taxon>
        <taxon>Ecdysozoa</taxon>
        <taxon>Arthropoda</taxon>
        <taxon>Hexapoda</taxon>
        <taxon>Insecta</taxon>
        <taxon>Pterygota</taxon>
        <taxon>Neoptera</taxon>
        <taxon>Endopterygota</taxon>
        <taxon>Hymenoptera</taxon>
        <taxon>Tenthredinoidea</taxon>
        <taxon>Diprionidae</taxon>
        <taxon>Diprioninae</taxon>
        <taxon>Neodiprion</taxon>
    </lineage>
</organism>
<evidence type="ECO:0000256" key="2">
    <source>
        <dbReference type="SAM" id="Phobius"/>
    </source>
</evidence>
<keyword evidence="2" id="KW-0472">Membrane</keyword>
<dbReference type="GO" id="GO:0006120">
    <property type="term" value="P:mitochondrial electron transport, NADH to ubiquinone"/>
    <property type="evidence" value="ECO:0007669"/>
    <property type="project" value="InterPro"/>
</dbReference>
<keyword evidence="3" id="KW-1185">Reference proteome</keyword>
<gene>
    <name evidence="4 5 6" type="primary">LOC107218711</name>
</gene>
<evidence type="ECO:0000313" key="5">
    <source>
        <dbReference type="RefSeq" id="XP_015512166.1"/>
    </source>
</evidence>
<keyword evidence="2" id="KW-1133">Transmembrane helix</keyword>
<dbReference type="KEGG" id="nlo:107218711"/>
<feature type="transmembrane region" description="Helical" evidence="2">
    <location>
        <begin position="88"/>
        <end position="113"/>
    </location>
</feature>
<dbReference type="GeneID" id="107218711"/>
<dbReference type="GO" id="GO:0005739">
    <property type="term" value="C:mitochondrion"/>
    <property type="evidence" value="ECO:0007669"/>
    <property type="project" value="GOC"/>
</dbReference>
<keyword evidence="2" id="KW-0812">Transmembrane</keyword>
<dbReference type="Pfam" id="PF09782">
    <property type="entry name" value="NDUF_B6"/>
    <property type="match status" value="1"/>
</dbReference>
<dbReference type="Proteomes" id="UP000829291">
    <property type="component" value="Chromosome 4"/>
</dbReference>
<evidence type="ECO:0000313" key="4">
    <source>
        <dbReference type="RefSeq" id="XP_015512165.1"/>
    </source>
</evidence>
<dbReference type="PANTHER" id="PTHR21106:SF2">
    <property type="entry name" value="NADH DEHYDROGENASE [UBIQUINONE] 1 BETA SUBCOMPLEX SUBUNIT 6"/>
    <property type="match status" value="1"/>
</dbReference>